<name>A9URI6_MONBE</name>
<dbReference type="RefSeq" id="XP_001743536.1">
    <property type="nucleotide sequence ID" value="XM_001743484.1"/>
</dbReference>
<protein>
    <recommendedName>
        <fullName evidence="3">AB hydrolase-1 domain-containing protein</fullName>
    </recommendedName>
</protein>
<dbReference type="InParanoid" id="A9URI6"/>
<evidence type="ECO:0000313" key="4">
    <source>
        <dbReference type="EMBL" id="EDQ92250.1"/>
    </source>
</evidence>
<dbReference type="Gene3D" id="3.40.50.1820">
    <property type="entry name" value="alpha/beta hydrolase"/>
    <property type="match status" value="1"/>
</dbReference>
<reference evidence="4 5" key="1">
    <citation type="journal article" date="2008" name="Nature">
        <title>The genome of the choanoflagellate Monosiga brevicollis and the origin of metazoans.</title>
        <authorList>
            <consortium name="JGI Sequencing"/>
            <person name="King N."/>
            <person name="Westbrook M.J."/>
            <person name="Young S.L."/>
            <person name="Kuo A."/>
            <person name="Abedin M."/>
            <person name="Chapman J."/>
            <person name="Fairclough S."/>
            <person name="Hellsten U."/>
            <person name="Isogai Y."/>
            <person name="Letunic I."/>
            <person name="Marr M."/>
            <person name="Pincus D."/>
            <person name="Putnam N."/>
            <person name="Rokas A."/>
            <person name="Wright K.J."/>
            <person name="Zuzow R."/>
            <person name="Dirks W."/>
            <person name="Good M."/>
            <person name="Goodstein D."/>
            <person name="Lemons D."/>
            <person name="Li W."/>
            <person name="Lyons J.B."/>
            <person name="Morris A."/>
            <person name="Nichols S."/>
            <person name="Richter D.J."/>
            <person name="Salamov A."/>
            <person name="Bork P."/>
            <person name="Lim W.A."/>
            <person name="Manning G."/>
            <person name="Miller W.T."/>
            <person name="McGinnis W."/>
            <person name="Shapiro H."/>
            <person name="Tjian R."/>
            <person name="Grigoriev I.V."/>
            <person name="Rokhsar D."/>
        </authorList>
    </citation>
    <scope>NUCLEOTIDE SEQUENCE [LARGE SCALE GENOMIC DNA]</scope>
    <source>
        <strain evidence="5">MX1 / ATCC 50154</strain>
    </source>
</reference>
<feature type="domain" description="AB hydrolase-1" evidence="3">
    <location>
        <begin position="399"/>
        <end position="507"/>
    </location>
</feature>
<dbReference type="PANTHER" id="PTHR43798:SF5">
    <property type="entry name" value="MONOACYLGLYCEROL LIPASE ABHD6"/>
    <property type="match status" value="1"/>
</dbReference>
<dbReference type="GO" id="GO:0046464">
    <property type="term" value="P:acylglycerol catabolic process"/>
    <property type="evidence" value="ECO:0000318"/>
    <property type="project" value="GO_Central"/>
</dbReference>
<evidence type="ECO:0000256" key="1">
    <source>
        <dbReference type="SAM" id="Coils"/>
    </source>
</evidence>
<feature type="region of interest" description="Disordered" evidence="2">
    <location>
        <begin position="260"/>
        <end position="299"/>
    </location>
</feature>
<dbReference type="Proteomes" id="UP000001357">
    <property type="component" value="Unassembled WGS sequence"/>
</dbReference>
<organism evidence="4 5">
    <name type="scientific">Monosiga brevicollis</name>
    <name type="common">Choanoflagellate</name>
    <dbReference type="NCBI Taxonomy" id="81824"/>
    <lineage>
        <taxon>Eukaryota</taxon>
        <taxon>Choanoflagellata</taxon>
        <taxon>Craspedida</taxon>
        <taxon>Salpingoecidae</taxon>
        <taxon>Monosiga</taxon>
    </lineage>
</organism>
<evidence type="ECO:0000259" key="3">
    <source>
        <dbReference type="Pfam" id="PF12697"/>
    </source>
</evidence>
<feature type="region of interest" description="Disordered" evidence="2">
    <location>
        <begin position="641"/>
        <end position="844"/>
    </location>
</feature>
<dbReference type="InterPro" id="IPR000073">
    <property type="entry name" value="AB_hydrolase_1"/>
</dbReference>
<dbReference type="AlphaFoldDB" id="A9URI6"/>
<keyword evidence="1" id="KW-0175">Coiled coil</keyword>
<evidence type="ECO:0000256" key="2">
    <source>
        <dbReference type="SAM" id="MobiDB-lite"/>
    </source>
</evidence>
<dbReference type="KEGG" id="mbr:MONBRDRAFT_23218"/>
<feature type="coiled-coil region" evidence="1">
    <location>
        <begin position="315"/>
        <end position="349"/>
    </location>
</feature>
<dbReference type="Pfam" id="PF12697">
    <property type="entry name" value="Abhydrolase_6"/>
    <property type="match status" value="1"/>
</dbReference>
<evidence type="ECO:0000313" key="5">
    <source>
        <dbReference type="Proteomes" id="UP000001357"/>
    </source>
</evidence>
<dbReference type="InterPro" id="IPR050266">
    <property type="entry name" value="AB_hydrolase_sf"/>
</dbReference>
<dbReference type="GO" id="GO:0016020">
    <property type="term" value="C:membrane"/>
    <property type="evidence" value="ECO:0000318"/>
    <property type="project" value="GO_Central"/>
</dbReference>
<dbReference type="SUPFAM" id="SSF53474">
    <property type="entry name" value="alpha/beta-Hydrolases"/>
    <property type="match status" value="1"/>
</dbReference>
<dbReference type="GeneID" id="5888289"/>
<dbReference type="GO" id="GO:0047372">
    <property type="term" value="F:monoacylglycerol lipase activity"/>
    <property type="evidence" value="ECO:0000318"/>
    <property type="project" value="GO_Central"/>
</dbReference>
<dbReference type="PANTHER" id="PTHR43798">
    <property type="entry name" value="MONOACYLGLYCEROL LIPASE"/>
    <property type="match status" value="1"/>
</dbReference>
<keyword evidence="5" id="KW-1185">Reference proteome</keyword>
<dbReference type="EMBL" id="CH991544">
    <property type="protein sequence ID" value="EDQ92250.1"/>
    <property type="molecule type" value="Genomic_DNA"/>
</dbReference>
<dbReference type="InterPro" id="IPR029058">
    <property type="entry name" value="AB_hydrolase_fold"/>
</dbReference>
<gene>
    <name evidence="4" type="ORF">MONBRDRAFT_23218</name>
</gene>
<sequence>MVEPVNMATSPAQVAAGVDDVERFSPYPFPDQICVPGTDAEAVVQREDAFVSAVHYISQTAVEYKLAMWTAQTGDGKRSRVCIPLGPGDTRFRGLDPNIGEELSRYKPSPRDESLFALCQQRYPCDKRHVQGQVIGLEDGSNRMHKPFYRMLSVLLDWFSDDFPEKREPGEGASERQPAMLWTHLASNLKSWEQMRRMRTAVQFGVTVRELKLYKANVAHGTLIRKRISDEALAFCARPDLSDGEEELDSAHTVNEEINQPGRRNRVQRQCARSGASAKRRSSERFLSEDGDEDEGTGGADAIKAVIADLWKKEKERCEDEEKRRRAEIEQLTALVQEQRALVKQQGEQLQAMHGLMENLQSSRRRSQPARMETLQKADYALPQCTVHGYVTVGRGPTVVLLHDLFGSARDFEDHLVHGVGKQLNILALDLPGHGASTMPVDLGLFTIAGMTAVLTQVINSLPVPKVVVAASGYSAHVALQLARDNAKVQGIFMMDTVPYQPAFPWLPETASEVQTAIGDMVAAQNLAADLSAETLSFLKSKNIPVLVAATVGDLINNDFQPVNVSHLHGRCLHVVPGEEGRLATVNSEAFDNFIRDLVRHVFGSIAAGRDGAMVRSGTTQAAGTGGYLVHPAARFEAASSEGSATVSGGKVNDQHQANPYSRGKIPAGKMPHPSMRFEHPGEGGEGAASTLGKGRRNSLAENPYARGRIPPGAMPHPSSRFEGQAETPAAPRTPNETSRKNPNARGRIQPGTMPHPSSRFETTDEPESAAPAVATPGKKPANAFARGRIPGGYLPHPGLRFEPPSEESLHHGRGGDAMSQHPIDRPSTRVQQPPGGATSNIFG</sequence>
<proteinExistence type="predicted"/>
<accession>A9URI6</accession>